<accession>A0A6A6D985</accession>
<dbReference type="OrthoDB" id="3758190at2759"/>
<evidence type="ECO:0000313" key="4">
    <source>
        <dbReference type="Proteomes" id="UP000800200"/>
    </source>
</evidence>
<evidence type="ECO:0000259" key="2">
    <source>
        <dbReference type="Pfam" id="PF12770"/>
    </source>
</evidence>
<dbReference type="Pfam" id="PF12770">
    <property type="entry name" value="CHAT"/>
    <property type="match status" value="1"/>
</dbReference>
<feature type="region of interest" description="Disordered" evidence="1">
    <location>
        <begin position="1098"/>
        <end position="1122"/>
    </location>
</feature>
<evidence type="ECO:0000313" key="3">
    <source>
        <dbReference type="EMBL" id="KAF2174822.1"/>
    </source>
</evidence>
<organism evidence="3 4">
    <name type="scientific">Zopfia rhizophila CBS 207.26</name>
    <dbReference type="NCBI Taxonomy" id="1314779"/>
    <lineage>
        <taxon>Eukaryota</taxon>
        <taxon>Fungi</taxon>
        <taxon>Dikarya</taxon>
        <taxon>Ascomycota</taxon>
        <taxon>Pezizomycotina</taxon>
        <taxon>Dothideomycetes</taxon>
        <taxon>Dothideomycetes incertae sedis</taxon>
        <taxon>Zopfiaceae</taxon>
        <taxon>Zopfia</taxon>
    </lineage>
</organism>
<reference evidence="3" key="1">
    <citation type="journal article" date="2020" name="Stud. Mycol.">
        <title>101 Dothideomycetes genomes: a test case for predicting lifestyles and emergence of pathogens.</title>
        <authorList>
            <person name="Haridas S."/>
            <person name="Albert R."/>
            <person name="Binder M."/>
            <person name="Bloem J."/>
            <person name="Labutti K."/>
            <person name="Salamov A."/>
            <person name="Andreopoulos B."/>
            <person name="Baker S."/>
            <person name="Barry K."/>
            <person name="Bills G."/>
            <person name="Bluhm B."/>
            <person name="Cannon C."/>
            <person name="Castanera R."/>
            <person name="Culley D."/>
            <person name="Daum C."/>
            <person name="Ezra D."/>
            <person name="Gonzalez J."/>
            <person name="Henrissat B."/>
            <person name="Kuo A."/>
            <person name="Liang C."/>
            <person name="Lipzen A."/>
            <person name="Lutzoni F."/>
            <person name="Magnuson J."/>
            <person name="Mondo S."/>
            <person name="Nolan M."/>
            <person name="Ohm R."/>
            <person name="Pangilinan J."/>
            <person name="Park H.-J."/>
            <person name="Ramirez L."/>
            <person name="Alfaro M."/>
            <person name="Sun H."/>
            <person name="Tritt A."/>
            <person name="Yoshinaga Y."/>
            <person name="Zwiers L.-H."/>
            <person name="Turgeon B."/>
            <person name="Goodwin S."/>
            <person name="Spatafora J."/>
            <person name="Crous P."/>
            <person name="Grigoriev I."/>
        </authorList>
    </citation>
    <scope>NUCLEOTIDE SEQUENCE</scope>
    <source>
        <strain evidence="3">CBS 207.26</strain>
    </source>
</reference>
<evidence type="ECO:0000256" key="1">
    <source>
        <dbReference type="SAM" id="MobiDB-lite"/>
    </source>
</evidence>
<protein>
    <recommendedName>
        <fullName evidence="2">CHAT domain-containing protein</fullName>
    </recommendedName>
</protein>
<sequence length="1282" mass="144840">MGESRAESLKEAQRLRKLGCYPEAYVQFCKASEQHDDLSLAVEVARMFLEQGYVKKSLEKINKALDQFRDTTSDQEVLALAEILQTAATASMTMRFSGPLKIGAELYNRYLLRLRAEQYEERMVTLLTVYLLMTTLAETCGFDITVPRPSLGFLQSLHAHLINKEQFAQALQIARIHGAMAGPRMRTKLLEEFLAVHHLPDLIKADGLAEFSGSLYGQDLRDEAIAKLETAKMLYQKTGHATGPLLMEVQRYNIDLNGPDPQSHNKKNGLFRLKEDLERYQHYWGVNQVLQCLYRLAQLQQDDMLRVELDRESISLAEIRGLDWIAQQYFMMRQWEMAGPSAGQLLQPLEAIYETLLDTEAPVIRSAVASALAKVYQGLGDTVNAEKWVAEEKKEPTAVPRYARFLVGKDAFIQELERATAGPNDAEGEVQDLRRELRQVLEDVDVETTPTDSLYLGIMKVTNICDLYIDKFKLRGFAQTKRLVETCLEQSNALVQFLPTSQKKKWEAAVMLVKARLLFIQANTCGRPEPKVLSDIIDQGVLSQSIKAYEKAESLYQAAAENLSAAGVQQQLANCYRQMWYLHDKSPTSPAFGLAVEKYETSREMMGRLGSTSLQRSSAAMILSHWYQGYMMDTRYSRPRPFCVYLGLGFISTVFTKLGVWKWLRLLPWLKARRWWFFKSPFEEVVSCLIECERLIDSERQDLSALGYQEAILAKQNMRQDQYVNLIYEIGPALFRASGHAKELWEWVQRSKARSLSDLLGLGVNIPTELRERIYSDPQAVALLAREEALVKQVRSATPAAQLFARKELETHRQVMRAHDNLRELLDIRKGTPVPWSRLQQLSISFAGQKTRRTWFIDWLTSYGAIFIIAVSDEKEWYHIFRADMTLEEVNQWIKDNLDHRGPLNGEDDEAGFAALALLKKLVSPIIDITEKDDLLVLCMTASLHRVPVHAAIIEGDPDEDDSRRFKTLIERNPVIYASSMTIFEQCMNRSPKPTEAVTASNGPQTHEGVVLGVYEDATEGWESERERVYDTCRGLSQRMQWGDAICGVDVGKSKFQAACRADIVHFSGHFHYDTPNVLAQGIVLAAQEASKYGQVETTASEIPKADSNGIRDQSTKATEPPPERVFSVADMFSTKVTASHFSLIGCGSASQAIQLGDEPLSIIVALLCAGARSVAGTLWPIASSAGRAFSEHFYRPFEPSKDERHPMDLAIALQQAVREMRKDEDMAAPYFWAGFVLHGAWCYKGDDGKVSWWSRSVAHSHASKINSPAKILRIFSSRTAC</sequence>
<name>A0A6A6D985_9PEZI</name>
<gene>
    <name evidence="3" type="ORF">K469DRAFT_685236</name>
</gene>
<proteinExistence type="predicted"/>
<feature type="domain" description="CHAT" evidence="2">
    <location>
        <begin position="935"/>
        <end position="1240"/>
    </location>
</feature>
<dbReference type="Proteomes" id="UP000800200">
    <property type="component" value="Unassembled WGS sequence"/>
</dbReference>
<dbReference type="InterPro" id="IPR024983">
    <property type="entry name" value="CHAT_dom"/>
</dbReference>
<dbReference type="EMBL" id="ML994766">
    <property type="protein sequence ID" value="KAF2174822.1"/>
    <property type="molecule type" value="Genomic_DNA"/>
</dbReference>
<keyword evidence="4" id="KW-1185">Reference proteome</keyword>